<name>A0A6A4IIZ4_9AGAR</name>
<gene>
    <name evidence="2" type="ORF">BT96DRAFT_931250</name>
</gene>
<feature type="region of interest" description="Disordered" evidence="1">
    <location>
        <begin position="192"/>
        <end position="228"/>
    </location>
</feature>
<evidence type="ECO:0000256" key="1">
    <source>
        <dbReference type="SAM" id="MobiDB-lite"/>
    </source>
</evidence>
<protein>
    <submittedName>
        <fullName evidence="2">Uncharacterized protein</fullName>
    </submittedName>
</protein>
<accession>A0A6A4IIZ4</accession>
<feature type="region of interest" description="Disordered" evidence="1">
    <location>
        <begin position="96"/>
        <end position="123"/>
    </location>
</feature>
<feature type="compositionally biased region" description="Basic and acidic residues" evidence="1">
    <location>
        <begin position="102"/>
        <end position="123"/>
    </location>
</feature>
<reference evidence="2" key="1">
    <citation type="journal article" date="2019" name="Environ. Microbiol.">
        <title>Fungal ecological strategies reflected in gene transcription - a case study of two litter decomposers.</title>
        <authorList>
            <person name="Barbi F."/>
            <person name="Kohler A."/>
            <person name="Barry K."/>
            <person name="Baskaran P."/>
            <person name="Daum C."/>
            <person name="Fauchery L."/>
            <person name="Ihrmark K."/>
            <person name="Kuo A."/>
            <person name="LaButti K."/>
            <person name="Lipzen A."/>
            <person name="Morin E."/>
            <person name="Grigoriev I.V."/>
            <person name="Henrissat B."/>
            <person name="Lindahl B."/>
            <person name="Martin F."/>
        </authorList>
    </citation>
    <scope>NUCLEOTIDE SEQUENCE</scope>
    <source>
        <strain evidence="2">JB14</strain>
    </source>
</reference>
<evidence type="ECO:0000313" key="2">
    <source>
        <dbReference type="EMBL" id="KAE9410516.1"/>
    </source>
</evidence>
<dbReference type="Proteomes" id="UP000799118">
    <property type="component" value="Unassembled WGS sequence"/>
</dbReference>
<sequence>MFEGAQSAACLYEPNCTGTNIQSKVSSFAPIGLLATTLRATSDEKMSSGHIPFHGPKYLINRGIPKVKNKTLRIPTHQGSSPTETRKTETAVGNVVNEGSEAEARGQDRHRPDEAADEMKEKATGAAIEPLPADFTTILTNKSDMPHQRAKVAHQVSIVKDEFEERETFLSERGGNADVSVESSLNAKKKIKRQYSFDSPKPIAPKNKPSGPNNKMGLLPKRSEAFPT</sequence>
<dbReference type="AlphaFoldDB" id="A0A6A4IIZ4"/>
<organism evidence="2 3">
    <name type="scientific">Gymnopus androsaceus JB14</name>
    <dbReference type="NCBI Taxonomy" id="1447944"/>
    <lineage>
        <taxon>Eukaryota</taxon>
        <taxon>Fungi</taxon>
        <taxon>Dikarya</taxon>
        <taxon>Basidiomycota</taxon>
        <taxon>Agaricomycotina</taxon>
        <taxon>Agaricomycetes</taxon>
        <taxon>Agaricomycetidae</taxon>
        <taxon>Agaricales</taxon>
        <taxon>Marasmiineae</taxon>
        <taxon>Omphalotaceae</taxon>
        <taxon>Gymnopus</taxon>
    </lineage>
</organism>
<proteinExistence type="predicted"/>
<evidence type="ECO:0000313" key="3">
    <source>
        <dbReference type="Proteomes" id="UP000799118"/>
    </source>
</evidence>
<keyword evidence="3" id="KW-1185">Reference proteome</keyword>
<dbReference type="EMBL" id="ML769385">
    <property type="protein sequence ID" value="KAE9410516.1"/>
    <property type="molecule type" value="Genomic_DNA"/>
</dbReference>